<evidence type="ECO:0000313" key="3">
    <source>
        <dbReference type="Proteomes" id="UP000290407"/>
    </source>
</evidence>
<evidence type="ECO:0000313" key="2">
    <source>
        <dbReference type="EMBL" id="RYC70678.1"/>
    </source>
</evidence>
<gene>
    <name evidence="2" type="ORF">EQG79_00570</name>
</gene>
<dbReference type="RefSeq" id="WP_129598832.1">
    <property type="nucleotide sequence ID" value="NZ_SBLB01000001.1"/>
</dbReference>
<reference evidence="2 3" key="1">
    <citation type="submission" date="2019-01" db="EMBL/GenBank/DDBJ databases">
        <title>Spirosoma flava sp. nov., a propanil-degrading bacterium isolated from herbicide-contaminated soil.</title>
        <authorList>
            <person name="Zhang L."/>
            <person name="Jiang J.-D."/>
        </authorList>
    </citation>
    <scope>NUCLEOTIDE SEQUENCE [LARGE SCALE GENOMIC DNA]</scope>
    <source>
        <strain evidence="2 3">TY50</strain>
    </source>
</reference>
<keyword evidence="3" id="KW-1185">Reference proteome</keyword>
<proteinExistence type="predicted"/>
<evidence type="ECO:0000256" key="1">
    <source>
        <dbReference type="SAM" id="MobiDB-lite"/>
    </source>
</evidence>
<feature type="region of interest" description="Disordered" evidence="1">
    <location>
        <begin position="517"/>
        <end position="539"/>
    </location>
</feature>
<dbReference type="Proteomes" id="UP000290407">
    <property type="component" value="Unassembled WGS sequence"/>
</dbReference>
<dbReference type="EMBL" id="SBLB01000001">
    <property type="protein sequence ID" value="RYC70678.1"/>
    <property type="molecule type" value="Genomic_DNA"/>
</dbReference>
<sequence>MVPVASGNANLIGAVTAPFTNWSAASAARQEAVQVGAIANQQSEQQLAEEQQGEALTQQFLQKARSLPFLGKDRQRLQAYVNAEEKALYRKLLTEYNGNFRAFAKAELPTWQADSASRLQQQPWYAQATENVRNVLAAQEAANKSEFLVGNGDLKNFRSGEKELEGFLTGQSDVYKFRGSYKPDDDLKEIRDQYAPGRLPWERVAVGEDEKLNRLVDKYGREMGVDKYLRQHAGTQVYYKTDPITKAYEFQMDQGRYQMAVNDDKRSQARLGMEGQRLGLAFDANRRAAAGFKTDQALKGQAYQLNQIKIAKGLQDLSGKSADGKGYDYKLFGEGAAPADRIRLNPDAEGSKVLPFSKVDLSKVGQLQGATLFGELGDVLLKQLGIQKTKTGFSKGNIQEGFIDANGVQPINLKGLNFQVMAVEPKVFIDPKSMNPAKGALNRDTRGYSRVTVQFNDPTEARKAGLFDNWTGFGPTKAGTGVYNPSTRQATIFVPIGAVDEATNPNFVNALIKAQQGQKRANDEWDSPSIPTPYTDTTF</sequence>
<comment type="caution">
    <text evidence="2">The sequence shown here is derived from an EMBL/GenBank/DDBJ whole genome shotgun (WGS) entry which is preliminary data.</text>
</comment>
<organism evidence="2 3">
    <name type="scientific">Spirosoma sordidisoli</name>
    <dbReference type="NCBI Taxonomy" id="2502893"/>
    <lineage>
        <taxon>Bacteria</taxon>
        <taxon>Pseudomonadati</taxon>
        <taxon>Bacteroidota</taxon>
        <taxon>Cytophagia</taxon>
        <taxon>Cytophagales</taxon>
        <taxon>Cytophagaceae</taxon>
        <taxon>Spirosoma</taxon>
    </lineage>
</organism>
<dbReference type="AlphaFoldDB" id="A0A4V1RWL4"/>
<accession>A0A4V1RWL4</accession>
<name>A0A4V1RWL4_9BACT</name>
<protein>
    <submittedName>
        <fullName evidence="2">Uncharacterized protein</fullName>
    </submittedName>
</protein>